<dbReference type="GO" id="GO:0005858">
    <property type="term" value="C:axonemal dynein complex"/>
    <property type="evidence" value="ECO:0007669"/>
    <property type="project" value="TreeGrafter"/>
</dbReference>
<keyword evidence="3" id="KW-1185">Reference proteome</keyword>
<dbReference type="Proteomes" id="UP000694559">
    <property type="component" value="Unplaced"/>
</dbReference>
<evidence type="ECO:0000313" key="2">
    <source>
        <dbReference type="Ensembl" id="ENSNNAP00000019753.1"/>
    </source>
</evidence>
<feature type="domain" description="Dynein heavy chain tail" evidence="1">
    <location>
        <begin position="197"/>
        <end position="284"/>
    </location>
</feature>
<accession>A0A8C6XVP8</accession>
<evidence type="ECO:0000259" key="1">
    <source>
        <dbReference type="Pfam" id="PF08385"/>
    </source>
</evidence>
<proteinExistence type="predicted"/>
<dbReference type="GO" id="GO:0045505">
    <property type="term" value="F:dynein intermediate chain binding"/>
    <property type="evidence" value="ECO:0007669"/>
    <property type="project" value="InterPro"/>
</dbReference>
<dbReference type="InterPro" id="IPR013594">
    <property type="entry name" value="Dynein_heavy_tail"/>
</dbReference>
<name>A0A8C6XVP8_NAJNA</name>
<evidence type="ECO:0000313" key="3">
    <source>
        <dbReference type="Proteomes" id="UP000694559"/>
    </source>
</evidence>
<dbReference type="Ensembl" id="ENSNNAT00000020736.1">
    <property type="protein sequence ID" value="ENSNNAP00000019753.1"/>
    <property type="gene ID" value="ENSNNAG00000013166.1"/>
</dbReference>
<dbReference type="GeneTree" id="ENSGT00940000154076"/>
<dbReference type="InterPro" id="IPR026983">
    <property type="entry name" value="DHC"/>
</dbReference>
<dbReference type="GO" id="GO:0007018">
    <property type="term" value="P:microtubule-based movement"/>
    <property type="evidence" value="ECO:0007669"/>
    <property type="project" value="InterPro"/>
</dbReference>
<reference evidence="2" key="1">
    <citation type="submission" date="2025-08" db="UniProtKB">
        <authorList>
            <consortium name="Ensembl"/>
        </authorList>
    </citation>
    <scope>IDENTIFICATION</scope>
</reference>
<organism evidence="2 3">
    <name type="scientific">Naja naja</name>
    <name type="common">Indian cobra</name>
    <dbReference type="NCBI Taxonomy" id="35670"/>
    <lineage>
        <taxon>Eukaryota</taxon>
        <taxon>Metazoa</taxon>
        <taxon>Chordata</taxon>
        <taxon>Craniata</taxon>
        <taxon>Vertebrata</taxon>
        <taxon>Euteleostomi</taxon>
        <taxon>Lepidosauria</taxon>
        <taxon>Squamata</taxon>
        <taxon>Bifurcata</taxon>
        <taxon>Unidentata</taxon>
        <taxon>Episquamata</taxon>
        <taxon>Toxicofera</taxon>
        <taxon>Serpentes</taxon>
        <taxon>Colubroidea</taxon>
        <taxon>Elapidae</taxon>
        <taxon>Elapinae</taxon>
        <taxon>Naja</taxon>
    </lineage>
</organism>
<protein>
    <recommendedName>
        <fullName evidence="1">Dynein heavy chain tail domain-containing protein</fullName>
    </recommendedName>
</protein>
<reference evidence="2" key="2">
    <citation type="submission" date="2025-09" db="UniProtKB">
        <authorList>
            <consortium name="Ensembl"/>
        </authorList>
    </citation>
    <scope>IDENTIFICATION</scope>
</reference>
<dbReference type="Pfam" id="PF08385">
    <property type="entry name" value="DHC_N1"/>
    <property type="match status" value="1"/>
</dbReference>
<sequence>MTTVADKRLDFIENYCTLSLHVKPDKWSKFATSEETHTMLNEFYEKQDVTTLVITLNPTGQLVPCLGFPSILKNKGVYFVKKRHENITKDNFLEALLVGDISPSPVEMLPFLANIYIYRKTVVLTVGLASTRWITHRILVNPNHLNCTTDDVIRQAHRLKNEMFVMGGKIKGKTLLPLPENMTALDSVSEVFDSSLLHSIETIIIDWSHQIRDILSKDSAQPLLDGLNPLPRVEFDFWFSRQVNLQCINEQLYAPQVKMIADILERAKSCYWPALKNVFRDVSAGKLFSRKSTCVTSGGIQNFLLPVLWAWLGGRGLVG</sequence>
<dbReference type="GO" id="GO:0051959">
    <property type="term" value="F:dynein light intermediate chain binding"/>
    <property type="evidence" value="ECO:0007669"/>
    <property type="project" value="InterPro"/>
</dbReference>
<dbReference type="AlphaFoldDB" id="A0A8C6XVP8"/>
<dbReference type="PANTHER" id="PTHR46532:SF11">
    <property type="entry name" value="DYNEIN AXONEMAL HEAVY CHAIN 12"/>
    <property type="match status" value="1"/>
</dbReference>
<dbReference type="PANTHER" id="PTHR46532">
    <property type="entry name" value="MALE FERTILITY FACTOR KL5"/>
    <property type="match status" value="1"/>
</dbReference>
<dbReference type="OMA" id="WITHRIL"/>
<dbReference type="OrthoDB" id="10251809at2759"/>